<name>Q7T9W7_GVAO</name>
<organism evidence="1 3">
    <name type="scientific">Adoxophyes orana granulovirus</name>
    <name type="common">AoGV</name>
    <dbReference type="NCBI Taxonomy" id="170617"/>
    <lineage>
        <taxon>Viruses</taxon>
        <taxon>Viruses incertae sedis</taxon>
        <taxon>Naldaviricetes</taxon>
        <taxon>Lefavirales</taxon>
        <taxon>Baculoviridae</taxon>
        <taxon>Betabaculovirus</taxon>
        <taxon>Betabaculovirus adoranae</taxon>
    </lineage>
</organism>
<evidence type="ECO:0000313" key="1">
    <source>
        <dbReference type="EMBL" id="AAP85685.1"/>
    </source>
</evidence>
<dbReference type="EMBL" id="KM226332">
    <property type="protein sequence ID" value="AJA91688.1"/>
    <property type="molecule type" value="Genomic_DNA"/>
</dbReference>
<dbReference type="KEGG" id="vg:1463391"/>
<organismHost>
    <name type="scientific">Adoxophyes</name>
    <dbReference type="NCBI Taxonomy" id="85584"/>
</organismHost>
<accession>Q7T9W7</accession>
<sequence>MSLLELCVERILNHKKVHPIDYLIKLKIIMELLPASLRNLMYDALPTLYIDKVLLNLRVYSDCCNTYQCVDLNVLMNLFCVICKRPMYDFPNNITKVKYICNNHNYTSLKEVLIHSFII</sequence>
<keyword evidence="3" id="KW-1185">Reference proteome</keyword>
<protein>
    <submittedName>
        <fullName evidence="2">ADOR48</fullName>
    </submittedName>
    <submittedName>
        <fullName evidence="1">ORF_48</fullName>
    </submittedName>
</protein>
<dbReference type="GeneID" id="1463391"/>
<evidence type="ECO:0000313" key="2">
    <source>
        <dbReference type="EMBL" id="AJA91688.1"/>
    </source>
</evidence>
<gene>
    <name evidence="1" type="primary">ORF_48</name>
</gene>
<evidence type="ECO:0000313" key="3">
    <source>
        <dbReference type="Proteomes" id="UP000202129"/>
    </source>
</evidence>
<dbReference type="RefSeq" id="NP_872502.1">
    <property type="nucleotide sequence ID" value="NC_005038.1"/>
</dbReference>
<dbReference type="Proteomes" id="UP000202129">
    <property type="component" value="Segment"/>
</dbReference>
<dbReference type="EMBL" id="AF547984">
    <property type="protein sequence ID" value="AAP85685.1"/>
    <property type="molecule type" value="Genomic_DNA"/>
</dbReference>
<reference evidence="1 3" key="1">
    <citation type="journal article" date="2003" name="Virology">
        <title>The complete sequence of the Adoxophyes orana granulovirus genome.</title>
        <authorList>
            <person name="Wormleaton S."/>
            <person name="Kuzio J."/>
            <person name="Winstanley D."/>
        </authorList>
    </citation>
    <scope>NUCLEOTIDE SEQUENCE [LARGE SCALE GENOMIC DNA]</scope>
</reference>
<proteinExistence type="predicted"/>
<reference evidence="2" key="2">
    <citation type="journal article" date="2015" name="J. Gen. Virol.">
        <title>Isolation of an Adoxophyes orana granulovirus (AdorGV) occlusion body morphology mutant: biological activity, genome sequence and relationship to other isolates of AdorGV.</title>
        <authorList>
            <person name="Nakai M."/>
            <person name="Harrison R.L."/>
            <person name="Uchida H."/>
            <person name="Ukuda R."/>
            <person name="Hikihara S."/>
            <person name="Ishii K."/>
            <person name="Kunimi Y."/>
        </authorList>
    </citation>
    <scope>NUCLEOTIDE SEQUENCE</scope>
    <source>
        <strain evidence="2">Miyazaki</strain>
    </source>
</reference>